<keyword evidence="7" id="KW-0503">Monooxygenase</keyword>
<evidence type="ECO:0000256" key="4">
    <source>
        <dbReference type="ARBA" id="ARBA00022827"/>
    </source>
</evidence>
<name>W9X3H1_9EURO</name>
<dbReference type="InterPro" id="IPR023753">
    <property type="entry name" value="FAD/NAD-binding_dom"/>
</dbReference>
<dbReference type="InterPro" id="IPR036188">
    <property type="entry name" value="FAD/NAD-bd_sf"/>
</dbReference>
<dbReference type="RefSeq" id="XP_007740529.1">
    <property type="nucleotide sequence ID" value="XM_007742339.1"/>
</dbReference>
<dbReference type="OrthoDB" id="66881at2759"/>
<evidence type="ECO:0000256" key="7">
    <source>
        <dbReference type="ARBA" id="ARBA00023033"/>
    </source>
</evidence>
<dbReference type="AlphaFoldDB" id="W9X3H1"/>
<dbReference type="eggNOG" id="KOG1399">
    <property type="taxonomic scope" value="Eukaryota"/>
</dbReference>
<comment type="similarity">
    <text evidence="2">Belongs to the FAD-binding monooxygenase family.</text>
</comment>
<dbReference type="Proteomes" id="UP000019471">
    <property type="component" value="Unassembled WGS sequence"/>
</dbReference>
<dbReference type="PANTHER" id="PTHR43098:SF3">
    <property type="entry name" value="L-ORNITHINE N(5)-MONOOXYGENASE-RELATED"/>
    <property type="match status" value="1"/>
</dbReference>
<dbReference type="Pfam" id="PF07992">
    <property type="entry name" value="Pyr_redox_2"/>
    <property type="match status" value="1"/>
</dbReference>
<organism evidence="9 10">
    <name type="scientific">Cladophialophora psammophila CBS 110553</name>
    <dbReference type="NCBI Taxonomy" id="1182543"/>
    <lineage>
        <taxon>Eukaryota</taxon>
        <taxon>Fungi</taxon>
        <taxon>Dikarya</taxon>
        <taxon>Ascomycota</taxon>
        <taxon>Pezizomycotina</taxon>
        <taxon>Eurotiomycetes</taxon>
        <taxon>Chaetothyriomycetidae</taxon>
        <taxon>Chaetothyriales</taxon>
        <taxon>Herpotrichiellaceae</taxon>
        <taxon>Cladophialophora</taxon>
    </lineage>
</organism>
<reference evidence="9 10" key="1">
    <citation type="submission" date="2013-03" db="EMBL/GenBank/DDBJ databases">
        <title>The Genome Sequence of Cladophialophora psammophila CBS 110553.</title>
        <authorList>
            <consortium name="The Broad Institute Genomics Platform"/>
            <person name="Cuomo C."/>
            <person name="de Hoog S."/>
            <person name="Gorbushina A."/>
            <person name="Walker B."/>
            <person name="Young S.K."/>
            <person name="Zeng Q."/>
            <person name="Gargeya S."/>
            <person name="Fitzgerald M."/>
            <person name="Haas B."/>
            <person name="Abouelleil A."/>
            <person name="Allen A.W."/>
            <person name="Alvarado L."/>
            <person name="Arachchi H.M."/>
            <person name="Berlin A.M."/>
            <person name="Chapman S.B."/>
            <person name="Gainer-Dewar J."/>
            <person name="Goldberg J."/>
            <person name="Griggs A."/>
            <person name="Gujja S."/>
            <person name="Hansen M."/>
            <person name="Howarth C."/>
            <person name="Imamovic A."/>
            <person name="Ireland A."/>
            <person name="Larimer J."/>
            <person name="McCowan C."/>
            <person name="Murphy C."/>
            <person name="Pearson M."/>
            <person name="Poon T.W."/>
            <person name="Priest M."/>
            <person name="Roberts A."/>
            <person name="Saif S."/>
            <person name="Shea T."/>
            <person name="Sisk P."/>
            <person name="Sykes S."/>
            <person name="Wortman J."/>
            <person name="Nusbaum C."/>
            <person name="Birren B."/>
        </authorList>
    </citation>
    <scope>NUCLEOTIDE SEQUENCE [LARGE SCALE GENOMIC DNA]</scope>
    <source>
        <strain evidence="9 10">CBS 110553</strain>
    </source>
</reference>
<keyword evidence="3" id="KW-0285">Flavoprotein</keyword>
<dbReference type="SUPFAM" id="SSF51905">
    <property type="entry name" value="FAD/NAD(P)-binding domain"/>
    <property type="match status" value="2"/>
</dbReference>
<feature type="domain" description="FAD/NAD(P)-binding" evidence="8">
    <location>
        <begin position="10"/>
        <end position="240"/>
    </location>
</feature>
<keyword evidence="4" id="KW-0274">FAD</keyword>
<evidence type="ECO:0000256" key="5">
    <source>
        <dbReference type="ARBA" id="ARBA00022857"/>
    </source>
</evidence>
<dbReference type="InterPro" id="IPR050775">
    <property type="entry name" value="FAD-binding_Monooxygenases"/>
</dbReference>
<evidence type="ECO:0000259" key="8">
    <source>
        <dbReference type="Pfam" id="PF07992"/>
    </source>
</evidence>
<dbReference type="HOGENOM" id="CLU_006937_8_0_1"/>
<protein>
    <recommendedName>
        <fullName evidence="8">FAD/NAD(P)-binding domain-containing protein</fullName>
    </recommendedName>
</protein>
<dbReference type="EMBL" id="AMGX01000002">
    <property type="protein sequence ID" value="EXJ75027.1"/>
    <property type="molecule type" value="Genomic_DNA"/>
</dbReference>
<keyword evidence="6" id="KW-0560">Oxidoreductase</keyword>
<comment type="caution">
    <text evidence="9">The sequence shown here is derived from an EMBL/GenBank/DDBJ whole genome shotgun (WGS) entry which is preliminary data.</text>
</comment>
<dbReference type="GO" id="GO:0004497">
    <property type="term" value="F:monooxygenase activity"/>
    <property type="evidence" value="ECO:0007669"/>
    <property type="project" value="UniProtKB-KW"/>
</dbReference>
<proteinExistence type="inferred from homology"/>
<evidence type="ECO:0000313" key="9">
    <source>
        <dbReference type="EMBL" id="EXJ75027.1"/>
    </source>
</evidence>
<evidence type="ECO:0000256" key="1">
    <source>
        <dbReference type="ARBA" id="ARBA00001974"/>
    </source>
</evidence>
<keyword evidence="10" id="KW-1185">Reference proteome</keyword>
<sequence>MGSISLDKYYDVLIVGAGFSGLYLLNSLRKSGYSVRLLEAGAKAGGVWYWNSYPGARVDLEVPQYQFTAEETWKQWDWKQRYPGRDELVAYFEHITKVWALRSDIDFNTRVESAHWDKDMSQWRIVAQAGEQQFYRSKFLCLCTGFAAKPFMPPYPGLGSFKGTIHHTSHWPQEKVDLTNKRVGVIGTGASGVQAIQEIGKVAAHLTVFQRTPNNAIPMRNPTLDQEQNQALRDNFVESRKTQLTTFGGFLYDFVQGKTTDLSDAERLAVYEKLWSGGGLQFQLGNYNDMMFDPAANAVAYQFWREKTLPRIKGPNKAEILAPKNPIHPFGTKRISLELDYFETFNQPNVDLVNLLGTPIVQMTPEGIQTSDGVNHELDTLVMATGFDAITGGITQIDLRGASGQRITEKWQNGVYTYLGMTVHDFPNMFFVYGPQAPTAFSAGPVSVEFQGAWIVDCLRYMMQNNLTTINATAEAESEWKAHVDDIGGRGLFHQAQSWYFGANIPGKPREALLYMAGLPAYKEKCLESSQHGYRGFDLSSVGT</sequence>
<evidence type="ECO:0000256" key="2">
    <source>
        <dbReference type="ARBA" id="ARBA00010139"/>
    </source>
</evidence>
<accession>W9X3H1</accession>
<dbReference type="GeneID" id="19186456"/>
<gene>
    <name evidence="9" type="ORF">A1O5_01723</name>
</gene>
<keyword evidence="5" id="KW-0521">NADP</keyword>
<evidence type="ECO:0000313" key="10">
    <source>
        <dbReference type="Proteomes" id="UP000019471"/>
    </source>
</evidence>
<evidence type="ECO:0000256" key="3">
    <source>
        <dbReference type="ARBA" id="ARBA00022630"/>
    </source>
</evidence>
<evidence type="ECO:0000256" key="6">
    <source>
        <dbReference type="ARBA" id="ARBA00023002"/>
    </source>
</evidence>
<comment type="cofactor">
    <cofactor evidence="1">
        <name>FAD</name>
        <dbReference type="ChEBI" id="CHEBI:57692"/>
    </cofactor>
</comment>
<dbReference type="Gene3D" id="3.50.50.60">
    <property type="entry name" value="FAD/NAD(P)-binding domain"/>
    <property type="match status" value="2"/>
</dbReference>
<dbReference type="PANTHER" id="PTHR43098">
    <property type="entry name" value="L-ORNITHINE N(5)-MONOOXYGENASE-RELATED"/>
    <property type="match status" value="1"/>
</dbReference>